<protein>
    <recommendedName>
        <fullName evidence="2">Galectin</fullName>
    </recommendedName>
</protein>
<organism evidence="4 5">
    <name type="scientific">Crocodylus porosus</name>
    <name type="common">Saltwater crocodile</name>
    <name type="synonym">Estuarine crocodile</name>
    <dbReference type="NCBI Taxonomy" id="8502"/>
    <lineage>
        <taxon>Eukaryota</taxon>
        <taxon>Metazoa</taxon>
        <taxon>Chordata</taxon>
        <taxon>Craniata</taxon>
        <taxon>Vertebrata</taxon>
        <taxon>Euteleostomi</taxon>
        <taxon>Archelosauria</taxon>
        <taxon>Archosauria</taxon>
        <taxon>Crocodylia</taxon>
        <taxon>Longirostres</taxon>
        <taxon>Crocodylidae</taxon>
        <taxon>Crocodylus</taxon>
    </lineage>
</organism>
<proteinExistence type="predicted"/>
<keyword evidence="5" id="KW-1185">Reference proteome</keyword>
<evidence type="ECO:0000313" key="4">
    <source>
        <dbReference type="Ensembl" id="ENSCPRP00005012855.1"/>
    </source>
</evidence>
<reference evidence="4" key="1">
    <citation type="submission" date="2025-08" db="UniProtKB">
        <authorList>
            <consortium name="Ensembl"/>
        </authorList>
    </citation>
    <scope>IDENTIFICATION</scope>
</reference>
<dbReference type="SMART" id="SM00276">
    <property type="entry name" value="GLECT"/>
    <property type="match status" value="1"/>
</dbReference>
<dbReference type="InterPro" id="IPR001079">
    <property type="entry name" value="Galectin_CRD"/>
</dbReference>
<accession>A0A7M4FWS4</accession>
<dbReference type="GO" id="GO:0016936">
    <property type="term" value="F:galactoside binding"/>
    <property type="evidence" value="ECO:0007669"/>
    <property type="project" value="TreeGrafter"/>
</dbReference>
<dbReference type="Gene3D" id="2.60.120.200">
    <property type="match status" value="1"/>
</dbReference>
<keyword evidence="1 2" id="KW-0430">Lectin</keyword>
<dbReference type="OMA" id="ETHSYNA"/>
<dbReference type="GO" id="GO:0010628">
    <property type="term" value="P:positive regulation of gene expression"/>
    <property type="evidence" value="ECO:0007669"/>
    <property type="project" value="TreeGrafter"/>
</dbReference>
<dbReference type="GO" id="GO:0032689">
    <property type="term" value="P:negative regulation of type II interferon production"/>
    <property type="evidence" value="ECO:0007669"/>
    <property type="project" value="TreeGrafter"/>
</dbReference>
<dbReference type="GO" id="GO:0030246">
    <property type="term" value="F:carbohydrate binding"/>
    <property type="evidence" value="ECO:0007669"/>
    <property type="project" value="UniProtKB-UniRule"/>
</dbReference>
<dbReference type="AlphaFoldDB" id="A0A7M4FWS4"/>
<dbReference type="GO" id="GO:0005634">
    <property type="term" value="C:nucleus"/>
    <property type="evidence" value="ECO:0007669"/>
    <property type="project" value="TreeGrafter"/>
</dbReference>
<dbReference type="GeneTree" id="ENSGT00940000162258"/>
<dbReference type="Proteomes" id="UP000594220">
    <property type="component" value="Unplaced"/>
</dbReference>
<sequence length="160" mass="18146">RGPHWEKQEANVPSVPSKTSFLLSSPYQQTVCEPITGGLCPRKSITISGKVLSNSDRFNINLKSGNDIAFHLNPRFDENVIVRNSFLNQTWGTEERDMPGKMPLARGQDFTIRILCQDHCFKVAVNEQDQFEYQHRVQNLQQIDKLEITGLGPSVKCTVE</sequence>
<dbReference type="InterPro" id="IPR044156">
    <property type="entry name" value="Galectin-like"/>
</dbReference>
<dbReference type="GO" id="GO:2000562">
    <property type="term" value="P:negative regulation of CD4-positive, alpha-beta T cell proliferation"/>
    <property type="evidence" value="ECO:0007669"/>
    <property type="project" value="TreeGrafter"/>
</dbReference>
<dbReference type="Ensembl" id="ENSCPRT00005015130.1">
    <property type="protein sequence ID" value="ENSCPRP00005012855.1"/>
    <property type="gene ID" value="ENSCPRG00005009126.1"/>
</dbReference>
<dbReference type="SMART" id="SM00908">
    <property type="entry name" value="Gal-bind_lectin"/>
    <property type="match status" value="1"/>
</dbReference>
<feature type="domain" description="Galectin" evidence="3">
    <location>
        <begin position="31"/>
        <end position="160"/>
    </location>
</feature>
<evidence type="ECO:0000313" key="5">
    <source>
        <dbReference type="Proteomes" id="UP000594220"/>
    </source>
</evidence>
<dbReference type="InterPro" id="IPR013320">
    <property type="entry name" value="ConA-like_dom_sf"/>
</dbReference>
<dbReference type="FunFam" id="2.60.120.200:FF:000023">
    <property type="entry name" value="Galectin"/>
    <property type="match status" value="1"/>
</dbReference>
<dbReference type="PANTHER" id="PTHR11346:SF80">
    <property type="entry name" value="GALECTIN-9C"/>
    <property type="match status" value="1"/>
</dbReference>
<evidence type="ECO:0000256" key="2">
    <source>
        <dbReference type="RuleBase" id="RU102079"/>
    </source>
</evidence>
<dbReference type="GO" id="GO:0005829">
    <property type="term" value="C:cytosol"/>
    <property type="evidence" value="ECO:0007669"/>
    <property type="project" value="TreeGrafter"/>
</dbReference>
<evidence type="ECO:0000256" key="1">
    <source>
        <dbReference type="ARBA" id="ARBA00022734"/>
    </source>
</evidence>
<reference evidence="4" key="2">
    <citation type="submission" date="2025-09" db="UniProtKB">
        <authorList>
            <consortium name="Ensembl"/>
        </authorList>
    </citation>
    <scope>IDENTIFICATION</scope>
</reference>
<evidence type="ECO:0000259" key="3">
    <source>
        <dbReference type="PROSITE" id="PS51304"/>
    </source>
</evidence>
<dbReference type="CDD" id="cd00070">
    <property type="entry name" value="GLECT"/>
    <property type="match status" value="1"/>
</dbReference>
<dbReference type="PROSITE" id="PS51304">
    <property type="entry name" value="GALECTIN"/>
    <property type="match status" value="1"/>
</dbReference>
<name>A0A7M4FWS4_CROPO</name>
<dbReference type="Pfam" id="PF00337">
    <property type="entry name" value="Gal-bind_lectin"/>
    <property type="match status" value="1"/>
</dbReference>
<dbReference type="SUPFAM" id="SSF49899">
    <property type="entry name" value="Concanavalin A-like lectins/glucanases"/>
    <property type="match status" value="1"/>
</dbReference>
<dbReference type="PANTHER" id="PTHR11346">
    <property type="entry name" value="GALECTIN"/>
    <property type="match status" value="1"/>
</dbReference>